<feature type="transmembrane region" description="Helical" evidence="8">
    <location>
        <begin position="354"/>
        <end position="376"/>
    </location>
</feature>
<evidence type="ECO:0000313" key="10">
    <source>
        <dbReference type="EMBL" id="CAD8165797.1"/>
    </source>
</evidence>
<accession>A0A8S1UNR7</accession>
<name>A0A8S1UNR7_PAROT</name>
<feature type="transmembrane region" description="Helical" evidence="8">
    <location>
        <begin position="121"/>
        <end position="147"/>
    </location>
</feature>
<feature type="region of interest" description="Disordered" evidence="7">
    <location>
        <begin position="467"/>
        <end position="497"/>
    </location>
</feature>
<feature type="transmembrane region" description="Helical" evidence="8">
    <location>
        <begin position="292"/>
        <end position="312"/>
    </location>
</feature>
<reference evidence="10" key="1">
    <citation type="submission" date="2021-01" db="EMBL/GenBank/DDBJ databases">
        <authorList>
            <consortium name="Genoscope - CEA"/>
            <person name="William W."/>
        </authorList>
    </citation>
    <scope>NUCLEOTIDE SEQUENCE</scope>
</reference>
<dbReference type="InterPro" id="IPR011701">
    <property type="entry name" value="MFS"/>
</dbReference>
<feature type="transmembrane region" description="Helical" evidence="8">
    <location>
        <begin position="253"/>
        <end position="272"/>
    </location>
</feature>
<feature type="transmembrane region" description="Helical" evidence="8">
    <location>
        <begin position="324"/>
        <end position="342"/>
    </location>
</feature>
<feature type="domain" description="Major facilitator superfamily (MFS) profile" evidence="9">
    <location>
        <begin position="29"/>
        <end position="447"/>
    </location>
</feature>
<dbReference type="InterPro" id="IPR020846">
    <property type="entry name" value="MFS_dom"/>
</dbReference>
<evidence type="ECO:0000256" key="5">
    <source>
        <dbReference type="ARBA" id="ARBA00022989"/>
    </source>
</evidence>
<dbReference type="AlphaFoldDB" id="A0A8S1UNR7"/>
<dbReference type="EMBL" id="CAJJDP010000047">
    <property type="protein sequence ID" value="CAD8165797.1"/>
    <property type="molecule type" value="Genomic_DNA"/>
</dbReference>
<keyword evidence="5 8" id="KW-1133">Transmembrane helix</keyword>
<feature type="compositionally biased region" description="Acidic residues" evidence="7">
    <location>
        <begin position="477"/>
        <end position="492"/>
    </location>
</feature>
<dbReference type="PROSITE" id="PS50850">
    <property type="entry name" value="MFS"/>
    <property type="match status" value="1"/>
</dbReference>
<organism evidence="10 11">
    <name type="scientific">Paramecium octaurelia</name>
    <dbReference type="NCBI Taxonomy" id="43137"/>
    <lineage>
        <taxon>Eukaryota</taxon>
        <taxon>Sar</taxon>
        <taxon>Alveolata</taxon>
        <taxon>Ciliophora</taxon>
        <taxon>Intramacronucleata</taxon>
        <taxon>Oligohymenophorea</taxon>
        <taxon>Peniculida</taxon>
        <taxon>Parameciidae</taxon>
        <taxon>Paramecium</taxon>
    </lineage>
</organism>
<dbReference type="InterPro" id="IPR052187">
    <property type="entry name" value="MFSD1"/>
</dbReference>
<dbReference type="OMA" id="PEIGYSN"/>
<evidence type="ECO:0000313" key="11">
    <source>
        <dbReference type="Proteomes" id="UP000683925"/>
    </source>
</evidence>
<dbReference type="PANTHER" id="PTHR23512">
    <property type="entry name" value="MAJOR FACILITATOR SUPERFAMILY DOMAIN-CONTAINING PROTEIN 1"/>
    <property type="match status" value="1"/>
</dbReference>
<dbReference type="GO" id="GO:0022857">
    <property type="term" value="F:transmembrane transporter activity"/>
    <property type="evidence" value="ECO:0007669"/>
    <property type="project" value="InterPro"/>
</dbReference>
<feature type="transmembrane region" description="Helical" evidence="8">
    <location>
        <begin position="70"/>
        <end position="90"/>
    </location>
</feature>
<feature type="transmembrane region" description="Helical" evidence="8">
    <location>
        <begin position="388"/>
        <end position="411"/>
    </location>
</feature>
<keyword evidence="11" id="KW-1185">Reference proteome</keyword>
<comment type="subcellular location">
    <subcellularLocation>
        <location evidence="1">Endomembrane system</location>
        <topology evidence="1">Multi-pass membrane protein</topology>
    </subcellularLocation>
</comment>
<dbReference type="OrthoDB" id="424834at2759"/>
<dbReference type="Proteomes" id="UP000683925">
    <property type="component" value="Unassembled WGS sequence"/>
</dbReference>
<gene>
    <name evidence="10" type="ORF">POCTA_138.1.T0470129</name>
</gene>
<evidence type="ECO:0000259" key="9">
    <source>
        <dbReference type="PROSITE" id="PS50850"/>
    </source>
</evidence>
<keyword evidence="3" id="KW-0813">Transport</keyword>
<proteinExistence type="inferred from homology"/>
<comment type="similarity">
    <text evidence="2">Belongs to the major facilitator superfamily.</text>
</comment>
<evidence type="ECO:0000256" key="1">
    <source>
        <dbReference type="ARBA" id="ARBA00004127"/>
    </source>
</evidence>
<evidence type="ECO:0000256" key="6">
    <source>
        <dbReference type="ARBA" id="ARBA00023136"/>
    </source>
</evidence>
<protein>
    <recommendedName>
        <fullName evidence="9">Major facilitator superfamily (MFS) profile domain-containing protein</fullName>
    </recommendedName>
</protein>
<evidence type="ECO:0000256" key="4">
    <source>
        <dbReference type="ARBA" id="ARBA00022692"/>
    </source>
</evidence>
<feature type="transmembrane region" description="Helical" evidence="8">
    <location>
        <begin position="423"/>
        <end position="445"/>
    </location>
</feature>
<keyword evidence="6 8" id="KW-0472">Membrane</keyword>
<evidence type="ECO:0000256" key="2">
    <source>
        <dbReference type="ARBA" id="ARBA00008335"/>
    </source>
</evidence>
<feature type="transmembrane region" description="Helical" evidence="8">
    <location>
        <begin position="97"/>
        <end position="115"/>
    </location>
</feature>
<keyword evidence="4 8" id="KW-0812">Transmembrane</keyword>
<dbReference type="Pfam" id="PF07690">
    <property type="entry name" value="MFS_1"/>
    <property type="match status" value="1"/>
</dbReference>
<evidence type="ECO:0000256" key="8">
    <source>
        <dbReference type="SAM" id="Phobius"/>
    </source>
</evidence>
<feature type="transmembrane region" description="Helical" evidence="8">
    <location>
        <begin position="188"/>
        <end position="212"/>
    </location>
</feature>
<dbReference type="PANTHER" id="PTHR23512:SF3">
    <property type="entry name" value="MAJOR FACILITATOR SUPERFAMILY DOMAIN-CONTAINING PROTEIN 1"/>
    <property type="match status" value="1"/>
</dbReference>
<comment type="caution">
    <text evidence="10">The sequence shown here is derived from an EMBL/GenBank/DDBJ whole genome shotgun (WGS) entry which is preliminary data.</text>
</comment>
<evidence type="ECO:0000256" key="3">
    <source>
        <dbReference type="ARBA" id="ARBA00022448"/>
    </source>
</evidence>
<dbReference type="GO" id="GO:0012505">
    <property type="term" value="C:endomembrane system"/>
    <property type="evidence" value="ECO:0007669"/>
    <property type="project" value="UniProtKB-SubCell"/>
</dbReference>
<evidence type="ECO:0000256" key="7">
    <source>
        <dbReference type="SAM" id="MobiDB-lite"/>
    </source>
</evidence>
<feature type="transmembrane region" description="Helical" evidence="8">
    <location>
        <begin position="28"/>
        <end position="47"/>
    </location>
</feature>
<sequence>MKVDDINKTILKESDEEEKEDEPKQSKLKYVIMILGCLLMFGNNYSFDNPQALQKQLTKDLDISISNYNLLYSAFSFPNIFLTLIGGIIIDFLGVRFGIILFSAIIVVAQTIVALGGAFKIFWIMLIGRIIFGCASENLVIAQAAIIGKWFRGKELSTAIGYIMTVPELASAANSFLTPILYESYEGLAYPLFFSVILCVFSFVCAVVLCILDKKNELNKLKGQFIIEEQEEEEGEEQKDDIERVSFKDIKNLNGTFWILVLICTLTLGSYIPFLDDANDFLQEKFQFTNVQAGKVLTIPYLMAAITSPFFGPYIDKVGKRRKFILITCVLFTLTHFAFGIMPNGEHGSPNWFSIIPLMFLGSSYALYSCVLIPSIQYIVAEKVVGTAFGLLGMFESVALAFFPILAGYIVEKSDNPEIGYSNVGFFFSGISFFGIIFTLSLYFFDKKGSMVLDFVNPEDPSELEKKMLRTTKSESSSDDEDDESSEEDSDDDQSKVKKVCKSYASLKSKKLLTSPLLRSRSLYN</sequence>